<proteinExistence type="predicted"/>
<keyword evidence="2" id="KW-1185">Reference proteome</keyword>
<gene>
    <name evidence="1" type="ORF">AVEN_73716_1</name>
</gene>
<accession>A0A4Y2HRB2</accession>
<dbReference type="Proteomes" id="UP000499080">
    <property type="component" value="Unassembled WGS sequence"/>
</dbReference>
<name>A0A4Y2HRB2_ARAVE</name>
<evidence type="ECO:0000313" key="1">
    <source>
        <dbReference type="EMBL" id="GBM67589.1"/>
    </source>
</evidence>
<evidence type="ECO:0000313" key="2">
    <source>
        <dbReference type="Proteomes" id="UP000499080"/>
    </source>
</evidence>
<organism evidence="1 2">
    <name type="scientific">Araneus ventricosus</name>
    <name type="common">Orbweaver spider</name>
    <name type="synonym">Epeira ventricosa</name>
    <dbReference type="NCBI Taxonomy" id="182803"/>
    <lineage>
        <taxon>Eukaryota</taxon>
        <taxon>Metazoa</taxon>
        <taxon>Ecdysozoa</taxon>
        <taxon>Arthropoda</taxon>
        <taxon>Chelicerata</taxon>
        <taxon>Arachnida</taxon>
        <taxon>Araneae</taxon>
        <taxon>Araneomorphae</taxon>
        <taxon>Entelegynae</taxon>
        <taxon>Araneoidea</taxon>
        <taxon>Araneidae</taxon>
        <taxon>Araneus</taxon>
    </lineage>
</organism>
<comment type="caution">
    <text evidence="1">The sequence shown here is derived from an EMBL/GenBank/DDBJ whole genome shotgun (WGS) entry which is preliminary data.</text>
</comment>
<dbReference type="AlphaFoldDB" id="A0A4Y2HRB2"/>
<reference evidence="1 2" key="1">
    <citation type="journal article" date="2019" name="Sci. Rep.">
        <title>Orb-weaving spider Araneus ventricosus genome elucidates the spidroin gene catalogue.</title>
        <authorList>
            <person name="Kono N."/>
            <person name="Nakamura H."/>
            <person name="Ohtoshi R."/>
            <person name="Moran D.A.P."/>
            <person name="Shinohara A."/>
            <person name="Yoshida Y."/>
            <person name="Fujiwara M."/>
            <person name="Mori M."/>
            <person name="Tomita M."/>
            <person name="Arakawa K."/>
        </authorList>
    </citation>
    <scope>NUCLEOTIDE SEQUENCE [LARGE SCALE GENOMIC DNA]</scope>
</reference>
<protein>
    <submittedName>
        <fullName evidence="1">Uncharacterized protein</fullName>
    </submittedName>
</protein>
<sequence>MKILGVILDDRLNGMAHINYLKDKTGKILNRLTIAKTRKGLSGRVPKALYKRGNEAADRAAKNASERRKIDTYLGAPLRPPRTSLRRLLLSEWQLRWDDDEAKGRFTHNIGRDVKTSRCIDNLYMSQIVSNHGLCPHYLKRFNLRNCNCRCG</sequence>
<dbReference type="EMBL" id="BGPR01002090">
    <property type="protein sequence ID" value="GBM67589.1"/>
    <property type="molecule type" value="Genomic_DNA"/>
</dbReference>